<keyword evidence="1" id="KW-0677">Repeat</keyword>
<feature type="non-terminal residue" evidence="6">
    <location>
        <position position="663"/>
    </location>
</feature>
<dbReference type="Proteomes" id="UP001519460">
    <property type="component" value="Unassembled WGS sequence"/>
</dbReference>
<evidence type="ECO:0000256" key="3">
    <source>
        <dbReference type="PROSITE-ProRule" id="PRU00059"/>
    </source>
</evidence>
<dbReference type="FunFam" id="2.60.120.290:FF:000005">
    <property type="entry name" value="Procollagen C-endopeptidase enhancer 1"/>
    <property type="match status" value="1"/>
</dbReference>
<evidence type="ECO:0000313" key="6">
    <source>
        <dbReference type="EMBL" id="KAK7491390.1"/>
    </source>
</evidence>
<keyword evidence="2" id="KW-1015">Disulfide bond</keyword>
<dbReference type="SMART" id="SM00042">
    <property type="entry name" value="CUB"/>
    <property type="match status" value="2"/>
</dbReference>
<dbReference type="Pfam" id="PF00431">
    <property type="entry name" value="CUB"/>
    <property type="match status" value="2"/>
</dbReference>
<dbReference type="AlphaFoldDB" id="A0ABD0KW32"/>
<feature type="chain" id="PRO_5044882616" description="CUB domain-containing protein" evidence="4">
    <location>
        <begin position="26"/>
        <end position="663"/>
    </location>
</feature>
<accession>A0ABD0KW32</accession>
<keyword evidence="4" id="KW-0732">Signal</keyword>
<dbReference type="SUPFAM" id="SSF49854">
    <property type="entry name" value="Spermadhesin, CUB domain"/>
    <property type="match status" value="3"/>
</dbReference>
<protein>
    <recommendedName>
        <fullName evidence="5">CUB domain-containing protein</fullName>
    </recommendedName>
</protein>
<name>A0ABD0KW32_9CAEN</name>
<evidence type="ECO:0000259" key="5">
    <source>
        <dbReference type="PROSITE" id="PS01180"/>
    </source>
</evidence>
<comment type="caution">
    <text evidence="3">Lacks conserved residue(s) required for the propagation of feature annotation.</text>
</comment>
<organism evidence="6 7">
    <name type="scientific">Batillaria attramentaria</name>
    <dbReference type="NCBI Taxonomy" id="370345"/>
    <lineage>
        <taxon>Eukaryota</taxon>
        <taxon>Metazoa</taxon>
        <taxon>Spiralia</taxon>
        <taxon>Lophotrochozoa</taxon>
        <taxon>Mollusca</taxon>
        <taxon>Gastropoda</taxon>
        <taxon>Caenogastropoda</taxon>
        <taxon>Sorbeoconcha</taxon>
        <taxon>Cerithioidea</taxon>
        <taxon>Batillariidae</taxon>
        <taxon>Batillaria</taxon>
    </lineage>
</organism>
<reference evidence="6 7" key="1">
    <citation type="journal article" date="2023" name="Sci. Data">
        <title>Genome assembly of the Korean intertidal mud-creeper Batillaria attramentaria.</title>
        <authorList>
            <person name="Patra A.K."/>
            <person name="Ho P.T."/>
            <person name="Jun S."/>
            <person name="Lee S.J."/>
            <person name="Kim Y."/>
            <person name="Won Y.J."/>
        </authorList>
    </citation>
    <scope>NUCLEOTIDE SEQUENCE [LARGE SCALE GENOMIC DNA]</scope>
    <source>
        <strain evidence="6">Wonlab-2016</strain>
    </source>
</reference>
<evidence type="ECO:0000256" key="2">
    <source>
        <dbReference type="ARBA" id="ARBA00023157"/>
    </source>
</evidence>
<feature type="domain" description="CUB" evidence="5">
    <location>
        <begin position="28"/>
        <end position="145"/>
    </location>
</feature>
<feature type="signal peptide" evidence="4">
    <location>
        <begin position="1"/>
        <end position="25"/>
    </location>
</feature>
<evidence type="ECO:0000256" key="1">
    <source>
        <dbReference type="ARBA" id="ARBA00022737"/>
    </source>
</evidence>
<keyword evidence="7" id="KW-1185">Reference proteome</keyword>
<comment type="caution">
    <text evidence="6">The sequence shown here is derived from an EMBL/GenBank/DDBJ whole genome shotgun (WGS) entry which is preliminary data.</text>
</comment>
<dbReference type="PROSITE" id="PS51257">
    <property type="entry name" value="PROKAR_LIPOPROTEIN"/>
    <property type="match status" value="1"/>
</dbReference>
<gene>
    <name evidence="6" type="ORF">BaRGS_00017368</name>
</gene>
<evidence type="ECO:0000313" key="7">
    <source>
        <dbReference type="Proteomes" id="UP001519460"/>
    </source>
</evidence>
<dbReference type="Gene3D" id="2.60.120.290">
    <property type="entry name" value="Spermadhesin, CUB domain"/>
    <property type="match status" value="3"/>
</dbReference>
<proteinExistence type="predicted"/>
<sequence>MTVRKLSTFVLLIVAGVGCFTTAQGRKCNGASTTVNAGAGPGTIYSPGYPDDYSNSDSCSWRVTARAGEVVQLEVLDMDVARENSTDCGDFLVAYDGPSASSTELRKWCGTYLIQFRSTGQDLFLHFQTDAMSTRKGFAINYYSVAAYDTECTGVVTHRLTVGTTPLFLDISAAGLPRSKIQCTWTFETTGSQLLRVETVTTSGYLDCEDGYLSVSEEKDSASGNTVKWCDSFVAPFSFYYSAESGGKVVIVLNMEAKTFSRDSDLRNLRFKVETRSNVETCTPSQTPVLEFEKAPLYFSVPYATNSAGGGSCPVQVTQLNPEHNRGGLRVDIMTVNRDTVLFDCKANTDAVMFYEGTAVDEDKRAAGECWGRYVGPVFRTMYGTATFVAVQGKTVFLRVVPLEEDTYRQMATTLTFPTGPIPSMLAPYSLCHILFEADESDYPLVKFDIDFKRGQGCAPGGDYILAYNGNTTDEPAIFRYCYRQKETRFVIGQTNRMLVQFITDGDHNFGEVTMTYYSVAGRTQDKLPCPVDPETGSPRTRELEATAEWQALTSVNYPGYYPPYVCDDRLVFYDEYPIGDNVIGHVCGGDLDVKPIESSAQSMLVVFTSDNQRNMGGWKLEYRSAEPSTSAALSTGFPVTVCARAVCFHDGMIDPDDAFCNQ</sequence>
<dbReference type="EMBL" id="JACVVK020000115">
    <property type="protein sequence ID" value="KAK7491390.1"/>
    <property type="molecule type" value="Genomic_DNA"/>
</dbReference>
<dbReference type="PANTHER" id="PTHR24251">
    <property type="entry name" value="OVOCHYMASE-RELATED"/>
    <property type="match status" value="1"/>
</dbReference>
<dbReference type="PROSITE" id="PS01180">
    <property type="entry name" value="CUB"/>
    <property type="match status" value="1"/>
</dbReference>
<dbReference type="InterPro" id="IPR000859">
    <property type="entry name" value="CUB_dom"/>
</dbReference>
<dbReference type="CDD" id="cd00041">
    <property type="entry name" value="CUB"/>
    <property type="match status" value="2"/>
</dbReference>
<evidence type="ECO:0000256" key="4">
    <source>
        <dbReference type="SAM" id="SignalP"/>
    </source>
</evidence>
<dbReference type="InterPro" id="IPR035914">
    <property type="entry name" value="Sperma_CUB_dom_sf"/>
</dbReference>